<name>A0AAD9P3W7_RIDPI</name>
<organism evidence="1 2">
    <name type="scientific">Ridgeia piscesae</name>
    <name type="common">Tubeworm</name>
    <dbReference type="NCBI Taxonomy" id="27915"/>
    <lineage>
        <taxon>Eukaryota</taxon>
        <taxon>Metazoa</taxon>
        <taxon>Spiralia</taxon>
        <taxon>Lophotrochozoa</taxon>
        <taxon>Annelida</taxon>
        <taxon>Polychaeta</taxon>
        <taxon>Sedentaria</taxon>
        <taxon>Canalipalpata</taxon>
        <taxon>Sabellida</taxon>
        <taxon>Siboglinidae</taxon>
        <taxon>Ridgeia</taxon>
    </lineage>
</organism>
<proteinExistence type="predicted"/>
<gene>
    <name evidence="1" type="ORF">NP493_157g01027</name>
</gene>
<sequence>MWWSKVHIKGWSAKWHWGSWRPSHSWGWGPPHARRGWASHSRGSSHAMRWRSRSTTKPWWRRTSLEWRRTRGHLGPLGKPLPLPGLKGYLFTLNSSNGGGSFLSLVGIDSSLFGPFCESTSILMPRSLVFNRQWTNSPM</sequence>
<evidence type="ECO:0000313" key="2">
    <source>
        <dbReference type="Proteomes" id="UP001209878"/>
    </source>
</evidence>
<protein>
    <submittedName>
        <fullName evidence="1">Uncharacterized protein</fullName>
    </submittedName>
</protein>
<evidence type="ECO:0000313" key="1">
    <source>
        <dbReference type="EMBL" id="KAK2187672.1"/>
    </source>
</evidence>
<accession>A0AAD9P3W7</accession>
<keyword evidence="2" id="KW-1185">Reference proteome</keyword>
<dbReference type="AlphaFoldDB" id="A0AAD9P3W7"/>
<reference evidence="1" key="1">
    <citation type="journal article" date="2023" name="Mol. Biol. Evol.">
        <title>Third-Generation Sequencing Reveals the Adaptive Role of the Epigenome in Three Deep-Sea Polychaetes.</title>
        <authorList>
            <person name="Perez M."/>
            <person name="Aroh O."/>
            <person name="Sun Y."/>
            <person name="Lan Y."/>
            <person name="Juniper S.K."/>
            <person name="Young C.R."/>
            <person name="Angers B."/>
            <person name="Qian P.Y."/>
        </authorList>
    </citation>
    <scope>NUCLEOTIDE SEQUENCE</scope>
    <source>
        <strain evidence="1">R07B-5</strain>
    </source>
</reference>
<comment type="caution">
    <text evidence="1">The sequence shown here is derived from an EMBL/GenBank/DDBJ whole genome shotgun (WGS) entry which is preliminary data.</text>
</comment>
<dbReference type="EMBL" id="JAODUO010000157">
    <property type="protein sequence ID" value="KAK2187672.1"/>
    <property type="molecule type" value="Genomic_DNA"/>
</dbReference>
<dbReference type="Proteomes" id="UP001209878">
    <property type="component" value="Unassembled WGS sequence"/>
</dbReference>